<dbReference type="Proteomes" id="UP000679284">
    <property type="component" value="Chromosome"/>
</dbReference>
<proteinExistence type="predicted"/>
<evidence type="ECO:0000313" key="3">
    <source>
        <dbReference type="Proteomes" id="UP000679284"/>
    </source>
</evidence>
<dbReference type="EMBL" id="CP047289">
    <property type="protein sequence ID" value="QUS36272.1"/>
    <property type="molecule type" value="Genomic_DNA"/>
</dbReference>
<evidence type="ECO:0000259" key="1">
    <source>
        <dbReference type="SMART" id="SM00901"/>
    </source>
</evidence>
<accession>A0A8J8MT88</accession>
<sequence length="429" mass="47881">MSNAKLSPEELRAKLESLPVWPDFREGDPDVDGLIPTCRVESWDKFIEAMRDPQHNRAASEWVYRGQRGGDWPLASTLGRKFDGGSIPADKRQQLLSQFELAMRGRGYDLSAFNGDDAEIEKWAIGQHHGLLTPLLDWTRSPFIALFFAFSSPDDQEKNPSRSVYCVNMSALRNALGEQTLFRDPMGHNNSRLVNQAGLFTMIPDDDDNFASYVINTLQEEGVVSAEPVTQTATVESSGSEVPEVEYTITDNLSDQLKQYIQKIHIPNSGRMDCLATLRKMNIHNGTLFPDAQGASLYCNDWLERILREEKDERARAAERGARMTSTAAAKEAIAAAPDALAAVKAILGQSLGEEFSQQEKDDIAERLYERFQQDQSFDWHLSDSKTAKVKTGQRRLAAAFGFSDTLREQVTDQLVEFYKAAASGVSDA</sequence>
<dbReference type="AlphaFoldDB" id="A0A8J8MT88"/>
<reference evidence="2" key="1">
    <citation type="submission" date="2020-01" db="EMBL/GenBank/DDBJ databases">
        <authorList>
            <person name="Yang Y."/>
            <person name="Kwon Y.M."/>
        </authorList>
    </citation>
    <scope>NUCLEOTIDE SEQUENCE</scope>
    <source>
        <strain evidence="2">PG104</strain>
    </source>
</reference>
<feature type="domain" description="FRG" evidence="1">
    <location>
        <begin position="58"/>
        <end position="164"/>
    </location>
</feature>
<organism evidence="2 3">
    <name type="scientific">Falsirhodobacter algicola</name>
    <dbReference type="NCBI Taxonomy" id="2692330"/>
    <lineage>
        <taxon>Bacteria</taxon>
        <taxon>Pseudomonadati</taxon>
        <taxon>Pseudomonadota</taxon>
        <taxon>Alphaproteobacteria</taxon>
        <taxon>Rhodobacterales</taxon>
        <taxon>Paracoccaceae</taxon>
        <taxon>Falsirhodobacter</taxon>
    </lineage>
</organism>
<name>A0A8J8MT88_9RHOB</name>
<dbReference type="InterPro" id="IPR014966">
    <property type="entry name" value="FRG-dom"/>
</dbReference>
<dbReference type="SMART" id="SM00901">
    <property type="entry name" value="FRG"/>
    <property type="match status" value="1"/>
</dbReference>
<keyword evidence="3" id="KW-1185">Reference proteome</keyword>
<gene>
    <name evidence="2" type="ORF">GR316_08310</name>
</gene>
<dbReference type="KEGG" id="fap:GR316_08310"/>
<evidence type="ECO:0000313" key="2">
    <source>
        <dbReference type="EMBL" id="QUS36272.1"/>
    </source>
</evidence>
<dbReference type="Pfam" id="PF08867">
    <property type="entry name" value="FRG"/>
    <property type="match status" value="1"/>
</dbReference>
<dbReference type="RefSeq" id="WP_211783492.1">
    <property type="nucleotide sequence ID" value="NZ_CP047289.1"/>
</dbReference>
<protein>
    <submittedName>
        <fullName evidence="2">FRG domain-containing protein</fullName>
    </submittedName>
</protein>